<dbReference type="Pfam" id="PF00912">
    <property type="entry name" value="Transgly"/>
    <property type="match status" value="1"/>
</dbReference>
<dbReference type="GO" id="GO:0004180">
    <property type="term" value="F:carboxypeptidase activity"/>
    <property type="evidence" value="ECO:0007669"/>
    <property type="project" value="UniProtKB-KW"/>
</dbReference>
<dbReference type="Gene3D" id="3.40.710.10">
    <property type="entry name" value="DD-peptidase/beta-lactamase superfamily"/>
    <property type="match status" value="1"/>
</dbReference>
<evidence type="ECO:0000256" key="2">
    <source>
        <dbReference type="ARBA" id="ARBA00004752"/>
    </source>
</evidence>
<evidence type="ECO:0000256" key="16">
    <source>
        <dbReference type="ARBA" id="ARBA00049902"/>
    </source>
</evidence>
<dbReference type="GO" id="GO:0006508">
    <property type="term" value="P:proteolysis"/>
    <property type="evidence" value="ECO:0007669"/>
    <property type="project" value="UniProtKB-KW"/>
</dbReference>
<dbReference type="AlphaFoldDB" id="A0A7Y2E721"/>
<feature type="domain" description="Glycosyl transferase family 51" evidence="19">
    <location>
        <begin position="55"/>
        <end position="226"/>
    </location>
</feature>
<dbReference type="EMBL" id="JABDJR010000078">
    <property type="protein sequence ID" value="NNF05562.1"/>
    <property type="molecule type" value="Genomic_DNA"/>
</dbReference>
<evidence type="ECO:0000256" key="3">
    <source>
        <dbReference type="ARBA" id="ARBA00022645"/>
    </source>
</evidence>
<evidence type="ECO:0000256" key="7">
    <source>
        <dbReference type="ARBA" id="ARBA00022692"/>
    </source>
</evidence>
<comment type="catalytic activity">
    <reaction evidence="16">
        <text>[GlcNAc-(1-&gt;4)-Mur2Ac(oyl-L-Ala-gamma-D-Glu-L-Lys-D-Ala-D-Ala)](n)-di-trans,octa-cis-undecaprenyl diphosphate + beta-D-GlcNAc-(1-&gt;4)-Mur2Ac(oyl-L-Ala-gamma-D-Glu-L-Lys-D-Ala-D-Ala)-di-trans,octa-cis-undecaprenyl diphosphate = [GlcNAc-(1-&gt;4)-Mur2Ac(oyl-L-Ala-gamma-D-Glu-L-Lys-D-Ala-D-Ala)](n+1)-di-trans,octa-cis-undecaprenyl diphosphate + di-trans,octa-cis-undecaprenyl diphosphate + H(+)</text>
        <dbReference type="Rhea" id="RHEA:23708"/>
        <dbReference type="Rhea" id="RHEA-COMP:9602"/>
        <dbReference type="Rhea" id="RHEA-COMP:9603"/>
        <dbReference type="ChEBI" id="CHEBI:15378"/>
        <dbReference type="ChEBI" id="CHEBI:58405"/>
        <dbReference type="ChEBI" id="CHEBI:60033"/>
        <dbReference type="ChEBI" id="CHEBI:78435"/>
        <dbReference type="EC" id="2.4.99.28"/>
    </reaction>
</comment>
<dbReference type="Pfam" id="PF00905">
    <property type="entry name" value="Transpeptidase"/>
    <property type="match status" value="1"/>
</dbReference>
<dbReference type="GO" id="GO:0008360">
    <property type="term" value="P:regulation of cell shape"/>
    <property type="evidence" value="ECO:0007669"/>
    <property type="project" value="UniProtKB-KW"/>
</dbReference>
<reference evidence="20 21" key="1">
    <citation type="submission" date="2020-03" db="EMBL/GenBank/DDBJ databases">
        <title>Metabolic flexibility allows generalist bacteria to become dominant in a frequently disturbed ecosystem.</title>
        <authorList>
            <person name="Chen Y.-J."/>
            <person name="Leung P.M."/>
            <person name="Bay S.K."/>
            <person name="Hugenholtz P."/>
            <person name="Kessler A.J."/>
            <person name="Shelley G."/>
            <person name="Waite D.W."/>
            <person name="Cook P.L."/>
            <person name="Greening C."/>
        </authorList>
    </citation>
    <scope>NUCLEOTIDE SEQUENCE [LARGE SCALE GENOMIC DNA]</scope>
    <source>
        <strain evidence="20">SS_bin_28</strain>
    </source>
</reference>
<dbReference type="InterPro" id="IPR001460">
    <property type="entry name" value="PCN-bd_Tpept"/>
</dbReference>
<dbReference type="GO" id="GO:0030288">
    <property type="term" value="C:outer membrane-bounded periplasmic space"/>
    <property type="evidence" value="ECO:0007669"/>
    <property type="project" value="TreeGrafter"/>
</dbReference>
<evidence type="ECO:0000256" key="9">
    <source>
        <dbReference type="ARBA" id="ARBA00022960"/>
    </source>
</evidence>
<evidence type="ECO:0000256" key="12">
    <source>
        <dbReference type="ARBA" id="ARBA00023136"/>
    </source>
</evidence>
<dbReference type="FunFam" id="1.10.3810.10:FF:000003">
    <property type="entry name" value="Penicillin-binding protein 1a"/>
    <property type="match status" value="1"/>
</dbReference>
<evidence type="ECO:0000256" key="15">
    <source>
        <dbReference type="ARBA" id="ARBA00044770"/>
    </source>
</evidence>
<dbReference type="GO" id="GO:0071555">
    <property type="term" value="P:cell wall organization"/>
    <property type="evidence" value="ECO:0007669"/>
    <property type="project" value="UniProtKB-KW"/>
</dbReference>
<proteinExistence type="predicted"/>
<dbReference type="GO" id="GO:0008658">
    <property type="term" value="F:penicillin binding"/>
    <property type="evidence" value="ECO:0007669"/>
    <property type="project" value="InterPro"/>
</dbReference>
<dbReference type="InterPro" id="IPR012338">
    <property type="entry name" value="Beta-lactam/transpept-like"/>
</dbReference>
<sequence>MRVFLSSFLLFMILGGATLVGLFKTAGKDLPSPARLSVIRPPLKTTVFDKDNLILGEFFREDRSLVDLDEVPQDLIQAFIAVEDRRFWEHWGVDVIGVARAAGKNVTSGSIRGGGSTITQQLARNLFLNHQQNMSRKIKEALLSLRIEQTYSKEEILEMYVNQIYFGEGAYGVQAAAQNYLGKDVQDLTLGECALLAGLPRNPRDYTPRKHPERALRRRSVVLKSMLDFGVITAEQKAAAEAESLAVVPAPQRISNASYIMEMVRIELEERYGSEAVWEEGLTIYTTFDPDLQKKNEELLEKYLASLEKSTKAEHSRTNYLENIDEYKDKEPDYLQGAIMVVDPSTGEMRSVVGGRDFQESQFNRAVQAHRQPGSAFKPFVFLAGIEQGFYPSYMMMDSPVEFKDNGKLWKPRNYDRDYRGPVTLRYSLQKSLNVPTVKLMEEVTPQAVIRLAKAAGIQSRIPAYRSISLGTAEVTLQELAYAYAVFANGGVRVEPYFIRRIEDRQGNILLENSTTRSEVLDPVSVGLLNNMMTSVMDEGTGFAARRSGFTKPAAGKSGTTDEYGDAWFLGFTPNVVAGVWVGYDMLQPIGSGMSGSKAALPIWTEVMKAATQSHKSIDLEIPDGIIELLVCEDTGLPATEDCPLPKAEYFLEDKLPNDTCYLHGAFLDIPIRDRWGSVGNKDGWNKDSKKDEPPEDPRRRPRLNQDRDNRQRDN</sequence>
<evidence type="ECO:0000256" key="17">
    <source>
        <dbReference type="SAM" id="MobiDB-lite"/>
    </source>
</evidence>
<keyword evidence="12" id="KW-0472">Membrane</keyword>
<evidence type="ECO:0000256" key="10">
    <source>
        <dbReference type="ARBA" id="ARBA00022984"/>
    </source>
</evidence>
<keyword evidence="3" id="KW-0121">Carboxypeptidase</keyword>
<evidence type="ECO:0000259" key="18">
    <source>
        <dbReference type="Pfam" id="PF00905"/>
    </source>
</evidence>
<evidence type="ECO:0000259" key="19">
    <source>
        <dbReference type="Pfam" id="PF00912"/>
    </source>
</evidence>
<dbReference type="SUPFAM" id="SSF56601">
    <property type="entry name" value="beta-lactamase/transpeptidase-like"/>
    <property type="match status" value="1"/>
</dbReference>
<comment type="caution">
    <text evidence="20">The sequence shown here is derived from an EMBL/GenBank/DDBJ whole genome shotgun (WGS) entry which is preliminary data.</text>
</comment>
<organism evidence="20 21">
    <name type="scientific">Eiseniibacteriota bacterium</name>
    <dbReference type="NCBI Taxonomy" id="2212470"/>
    <lineage>
        <taxon>Bacteria</taxon>
        <taxon>Candidatus Eiseniibacteriota</taxon>
    </lineage>
</organism>
<name>A0A7Y2E721_UNCEI</name>
<protein>
    <recommendedName>
        <fullName evidence="15">peptidoglycan glycosyltransferase</fullName>
        <ecNumber evidence="15">2.4.99.28</ecNumber>
    </recommendedName>
</protein>
<evidence type="ECO:0000256" key="6">
    <source>
        <dbReference type="ARBA" id="ARBA00022679"/>
    </source>
</evidence>
<feature type="compositionally biased region" description="Basic and acidic residues" evidence="17">
    <location>
        <begin position="684"/>
        <end position="715"/>
    </location>
</feature>
<keyword evidence="4" id="KW-0645">Protease</keyword>
<dbReference type="NCBIfam" id="TIGR02074">
    <property type="entry name" value="PBP_1a_fam"/>
    <property type="match status" value="1"/>
</dbReference>
<dbReference type="Proteomes" id="UP000547674">
    <property type="component" value="Unassembled WGS sequence"/>
</dbReference>
<evidence type="ECO:0000313" key="20">
    <source>
        <dbReference type="EMBL" id="NNF05562.1"/>
    </source>
</evidence>
<dbReference type="InterPro" id="IPR036950">
    <property type="entry name" value="PBP_transglycosylase"/>
</dbReference>
<dbReference type="Gene3D" id="1.10.3810.10">
    <property type="entry name" value="Biosynthetic peptidoglycan transglycosylase-like"/>
    <property type="match status" value="1"/>
</dbReference>
<keyword evidence="7" id="KW-0812">Transmembrane</keyword>
<feature type="domain" description="Penicillin-binding protein transpeptidase" evidence="18">
    <location>
        <begin position="337"/>
        <end position="609"/>
    </location>
</feature>
<evidence type="ECO:0000313" key="21">
    <source>
        <dbReference type="Proteomes" id="UP000547674"/>
    </source>
</evidence>
<dbReference type="InterPro" id="IPR001264">
    <property type="entry name" value="Glyco_trans_51"/>
</dbReference>
<dbReference type="PANTHER" id="PTHR32282">
    <property type="entry name" value="BINDING PROTEIN TRANSPEPTIDASE, PUTATIVE-RELATED"/>
    <property type="match status" value="1"/>
</dbReference>
<accession>A0A7Y2E721</accession>
<keyword evidence="14" id="KW-0961">Cell wall biogenesis/degradation</keyword>
<dbReference type="SUPFAM" id="SSF53955">
    <property type="entry name" value="Lysozyme-like"/>
    <property type="match status" value="1"/>
</dbReference>
<comment type="subcellular location">
    <subcellularLocation>
        <location evidence="1">Membrane</location>
    </subcellularLocation>
</comment>
<keyword evidence="6" id="KW-0808">Transferase</keyword>
<dbReference type="GO" id="GO:0008955">
    <property type="term" value="F:peptidoglycan glycosyltransferase activity"/>
    <property type="evidence" value="ECO:0007669"/>
    <property type="project" value="UniProtKB-EC"/>
</dbReference>
<dbReference type="InterPro" id="IPR023346">
    <property type="entry name" value="Lysozyme-like_dom_sf"/>
</dbReference>
<keyword evidence="5" id="KW-0328">Glycosyltransferase</keyword>
<comment type="pathway">
    <text evidence="2">Cell wall biogenesis; peptidoglycan biosynthesis.</text>
</comment>
<dbReference type="PANTHER" id="PTHR32282:SF33">
    <property type="entry name" value="PEPTIDOGLYCAN GLYCOSYLTRANSFERASE"/>
    <property type="match status" value="1"/>
</dbReference>
<keyword evidence="13" id="KW-0511">Multifunctional enzyme</keyword>
<evidence type="ECO:0000256" key="8">
    <source>
        <dbReference type="ARBA" id="ARBA00022801"/>
    </source>
</evidence>
<keyword evidence="10" id="KW-0573">Peptidoglycan synthesis</keyword>
<keyword evidence="11" id="KW-1133">Transmembrane helix</keyword>
<feature type="region of interest" description="Disordered" evidence="17">
    <location>
        <begin position="678"/>
        <end position="715"/>
    </location>
</feature>
<dbReference type="GO" id="GO:0009252">
    <property type="term" value="P:peptidoglycan biosynthetic process"/>
    <property type="evidence" value="ECO:0007669"/>
    <property type="project" value="UniProtKB-KW"/>
</dbReference>
<gene>
    <name evidence="20" type="ORF">HKN21_02265</name>
</gene>
<evidence type="ECO:0000256" key="4">
    <source>
        <dbReference type="ARBA" id="ARBA00022670"/>
    </source>
</evidence>
<dbReference type="InterPro" id="IPR050396">
    <property type="entry name" value="Glycosyltr_51/Transpeptidase"/>
</dbReference>
<keyword evidence="9" id="KW-0133">Cell shape</keyword>
<evidence type="ECO:0000256" key="13">
    <source>
        <dbReference type="ARBA" id="ARBA00023268"/>
    </source>
</evidence>
<keyword evidence="8" id="KW-0378">Hydrolase</keyword>
<evidence type="ECO:0000256" key="11">
    <source>
        <dbReference type="ARBA" id="ARBA00022989"/>
    </source>
</evidence>
<dbReference type="GO" id="GO:0016020">
    <property type="term" value="C:membrane"/>
    <property type="evidence" value="ECO:0007669"/>
    <property type="project" value="UniProtKB-SubCell"/>
</dbReference>
<evidence type="ECO:0000256" key="14">
    <source>
        <dbReference type="ARBA" id="ARBA00023316"/>
    </source>
</evidence>
<evidence type="ECO:0000256" key="5">
    <source>
        <dbReference type="ARBA" id="ARBA00022676"/>
    </source>
</evidence>
<evidence type="ECO:0000256" key="1">
    <source>
        <dbReference type="ARBA" id="ARBA00004370"/>
    </source>
</evidence>
<dbReference type="EC" id="2.4.99.28" evidence="15"/>